<evidence type="ECO:0000259" key="1">
    <source>
        <dbReference type="Pfam" id="PF05729"/>
    </source>
</evidence>
<dbReference type="EMBL" id="PYKC01000022">
    <property type="protein sequence ID" value="TGC73274.1"/>
    <property type="molecule type" value="Genomic_DNA"/>
</dbReference>
<evidence type="ECO:0000313" key="15">
    <source>
        <dbReference type="Proteomes" id="UP000298491"/>
    </source>
</evidence>
<dbReference type="EMBL" id="PYKF01000205">
    <property type="protein sequence ID" value="TGC90338.1"/>
    <property type="molecule type" value="Genomic_DNA"/>
</dbReference>
<dbReference type="Proteomes" id="UP000297558">
    <property type="component" value="Unassembled WGS sequence"/>
</dbReference>
<evidence type="ECO:0000313" key="7">
    <source>
        <dbReference type="EMBL" id="TGC90338.1"/>
    </source>
</evidence>
<evidence type="ECO:0000313" key="6">
    <source>
        <dbReference type="EMBL" id="TGC88266.1"/>
    </source>
</evidence>
<dbReference type="EMBL" id="PYKA01000009">
    <property type="protein sequence ID" value="TGC62284.1"/>
    <property type="molecule type" value="Genomic_DNA"/>
</dbReference>
<comment type="caution">
    <text evidence="8">The sequence shown here is derived from an EMBL/GenBank/DDBJ whole genome shotgun (WGS) entry which is preliminary data.</text>
</comment>
<name>A0A659RJ51_SALET</name>
<evidence type="ECO:0000313" key="14">
    <source>
        <dbReference type="Proteomes" id="UP000298237"/>
    </source>
</evidence>
<dbReference type="Proteomes" id="UP000298226">
    <property type="component" value="Unassembled WGS sequence"/>
</dbReference>
<dbReference type="InterPro" id="IPR007111">
    <property type="entry name" value="NACHT_NTPase"/>
</dbReference>
<dbReference type="RefSeq" id="WP_167850431.1">
    <property type="nucleotide sequence ID" value="NZ_PYJZ01000069.1"/>
</dbReference>
<dbReference type="Pfam" id="PF05729">
    <property type="entry name" value="NACHT"/>
    <property type="match status" value="1"/>
</dbReference>
<evidence type="ECO:0000313" key="9">
    <source>
        <dbReference type="Proteomes" id="UP000297538"/>
    </source>
</evidence>
<organism evidence="8 13">
    <name type="scientific">Salmonella enterica subsp. enterica serovar Wilhelmsburg</name>
    <dbReference type="NCBI Taxonomy" id="1960126"/>
    <lineage>
        <taxon>Bacteria</taxon>
        <taxon>Pseudomonadati</taxon>
        <taxon>Pseudomonadota</taxon>
        <taxon>Gammaproteobacteria</taxon>
        <taxon>Enterobacterales</taxon>
        <taxon>Enterobacteriaceae</taxon>
        <taxon>Salmonella</taxon>
    </lineage>
</organism>
<evidence type="ECO:0000313" key="11">
    <source>
        <dbReference type="Proteomes" id="UP000297749"/>
    </source>
</evidence>
<dbReference type="AlphaFoldDB" id="A0A659RJ51"/>
<evidence type="ECO:0000313" key="3">
    <source>
        <dbReference type="EMBL" id="TGC64037.1"/>
    </source>
</evidence>
<dbReference type="EMBL" id="PYJZ01000069">
    <property type="protein sequence ID" value="TGC64037.1"/>
    <property type="molecule type" value="Genomic_DNA"/>
</dbReference>
<evidence type="ECO:0000313" key="13">
    <source>
        <dbReference type="Proteomes" id="UP000298226"/>
    </source>
</evidence>
<evidence type="ECO:0000313" key="8">
    <source>
        <dbReference type="EMBL" id="TGD01832.1"/>
    </source>
</evidence>
<accession>A0A659RJ51</accession>
<sequence>MGAVTGTVLTSTANEVVKKTIGPVFDFLVKKYELLDIPRFKEHYLEYCEKNLEIKTLVSQDKSFHVDEIYIPIDIMQSGTQSRLEINNFTALDNDRAILIKGLAGQGKSTLLRKLLSNNAKRFSRLPVFYELKNYNGGTLELAISKSLSHFGVQISEYALKKLLSDSNVKIYLDAFDEVKPEFRIELIDEIKRFINSFKCHVVCTSRPSTEIDSLSEFRTFSVCELTEEQIFGIIKKTASDHEKCDELCGALKRSPLHTRKDSILKSPILVVLFCISYNLGEDIPNTLSQFYSNIFDTVFYRHDNIKGKVYRERHWNDNRRVYRELFDCLCFISLSDGLNGFSHEKLVNFVSISLKHINEEYSIAEKAVKELSSITNLIIEDGFNEYRFVHKSIQEFFAASFIMSLQHDRKISFYKKCFNDYSFYTTFHNSLFFLEELDYYNYHEYGFIPAITNFLCLSSQTTKIDNYAIPTSVKDVFLDDINLRAKFTIFKAGNKESYEIEKTNLTFDKSDSYPTLFSNIFKFSIDFIKIELSDKELMSIIRQNEKGLDNGWCNLSIRKILKFKNLPDTIALEALKLGIDVLTRNKFNNAIDKLNNRRDSLNSIDYFNF</sequence>
<dbReference type="PANTHER" id="PTHR46312:SF2">
    <property type="entry name" value="NUCLEOTIDE-BINDING OLIGOMERIZATION DOMAIN-CONTAINING PROTEIN 2-LIKE"/>
    <property type="match status" value="1"/>
</dbReference>
<dbReference type="EMBL" id="PYKB01001375">
    <property type="protein sequence ID" value="TGC80007.1"/>
    <property type="molecule type" value="Genomic_DNA"/>
</dbReference>
<dbReference type="EMBL" id="PYKH01000134">
    <property type="protein sequence ID" value="TGD01832.1"/>
    <property type="molecule type" value="Genomic_DNA"/>
</dbReference>
<dbReference type="Proteomes" id="UP000298491">
    <property type="component" value="Unassembled WGS sequence"/>
</dbReference>
<evidence type="ECO:0000313" key="4">
    <source>
        <dbReference type="EMBL" id="TGC73274.1"/>
    </source>
</evidence>
<dbReference type="Proteomes" id="UP000297538">
    <property type="component" value="Unassembled WGS sequence"/>
</dbReference>
<dbReference type="PANTHER" id="PTHR46312">
    <property type="entry name" value="NACHT DOMAIN-CONTAINING PROTEIN"/>
    <property type="match status" value="1"/>
</dbReference>
<evidence type="ECO:0000313" key="12">
    <source>
        <dbReference type="Proteomes" id="UP000297846"/>
    </source>
</evidence>
<dbReference type="Gene3D" id="3.40.50.300">
    <property type="entry name" value="P-loop containing nucleotide triphosphate hydrolases"/>
    <property type="match status" value="1"/>
</dbReference>
<reference evidence="9 10" key="1">
    <citation type="submission" date="2018-03" db="EMBL/GenBank/DDBJ databases">
        <title>Non-Typhoidal Salmonella genome sequencing and assembly.</title>
        <authorList>
            <person name="Matchawe C."/>
        </authorList>
    </citation>
    <scope>NUCLEOTIDE SEQUENCE [LARGE SCALE GENOMIC DNA]</scope>
    <source>
        <strain evidence="8 13">31eva</strain>
        <strain evidence="6 12">31evb</strain>
        <strain evidence="7 11">32eva</strain>
        <strain evidence="4 9">34ev</strain>
        <strain evidence="5 15">35dea</strain>
        <strain evidence="2 14">35deb</strain>
        <strain evidence="3 10">36ev</strain>
    </source>
</reference>
<dbReference type="Proteomes" id="UP000297749">
    <property type="component" value="Unassembled WGS sequence"/>
</dbReference>
<dbReference type="SUPFAM" id="SSF52540">
    <property type="entry name" value="P-loop containing nucleoside triphosphate hydrolases"/>
    <property type="match status" value="1"/>
</dbReference>
<dbReference type="Proteomes" id="UP000298237">
    <property type="component" value="Unassembled WGS sequence"/>
</dbReference>
<gene>
    <name evidence="2" type="ORF">C9E97_00335</name>
    <name evidence="3" type="ORF">C9E98_12995</name>
    <name evidence="4" type="ORF">C9F00_04430</name>
    <name evidence="6" type="ORF">C9F02_04655</name>
    <name evidence="7" type="ORF">C9F04_05065</name>
    <name evidence="8" type="ORF">C9F06_24100</name>
    <name evidence="5" type="ORF">C9F09_23670</name>
</gene>
<evidence type="ECO:0000313" key="5">
    <source>
        <dbReference type="EMBL" id="TGC80007.1"/>
    </source>
</evidence>
<feature type="domain" description="NACHT" evidence="1">
    <location>
        <begin position="96"/>
        <end position="241"/>
    </location>
</feature>
<proteinExistence type="predicted"/>
<evidence type="ECO:0000313" key="10">
    <source>
        <dbReference type="Proteomes" id="UP000297558"/>
    </source>
</evidence>
<protein>
    <recommendedName>
        <fullName evidence="1">NACHT domain-containing protein</fullName>
    </recommendedName>
</protein>
<dbReference type="EMBL" id="PYKG01000047">
    <property type="protein sequence ID" value="TGC88266.1"/>
    <property type="molecule type" value="Genomic_DNA"/>
</dbReference>
<dbReference type="InterPro" id="IPR027417">
    <property type="entry name" value="P-loop_NTPase"/>
</dbReference>
<evidence type="ECO:0000313" key="2">
    <source>
        <dbReference type="EMBL" id="TGC62284.1"/>
    </source>
</evidence>
<dbReference type="Proteomes" id="UP000297846">
    <property type="component" value="Unassembled WGS sequence"/>
</dbReference>